<gene>
    <name evidence="4" type="ORF">PSYICH_LOCUS9649</name>
</gene>
<dbReference type="InterPro" id="IPR025661">
    <property type="entry name" value="Pept_asp_AS"/>
</dbReference>
<dbReference type="EMBL" id="OV651815">
    <property type="protein sequence ID" value="CAH1109177.1"/>
    <property type="molecule type" value="Genomic_DNA"/>
</dbReference>
<keyword evidence="5" id="KW-1185">Reference proteome</keyword>
<dbReference type="CDD" id="cd02248">
    <property type="entry name" value="Peptidase_C1A"/>
    <property type="match status" value="1"/>
</dbReference>
<comment type="similarity">
    <text evidence="1">Belongs to the peptidase C1 family.</text>
</comment>
<dbReference type="Pfam" id="PF00112">
    <property type="entry name" value="Peptidase_C1"/>
    <property type="match status" value="1"/>
</dbReference>
<feature type="domain" description="Peptidase C1A papain C-terminal" evidence="3">
    <location>
        <begin position="42"/>
        <end position="252"/>
    </location>
</feature>
<dbReference type="Proteomes" id="UP001153636">
    <property type="component" value="Chromosome 3"/>
</dbReference>
<dbReference type="FunFam" id="3.90.70.10:FF:000332">
    <property type="entry name" value="Cathepsin L1"/>
    <property type="match status" value="1"/>
</dbReference>
<dbReference type="PANTHER" id="PTHR12411">
    <property type="entry name" value="CYSTEINE PROTEASE FAMILY C1-RELATED"/>
    <property type="match status" value="1"/>
</dbReference>
<dbReference type="SMART" id="SM00645">
    <property type="entry name" value="Pept_C1"/>
    <property type="match status" value="1"/>
</dbReference>
<dbReference type="PROSITE" id="PS00640">
    <property type="entry name" value="THIOL_PROTEASE_ASN"/>
    <property type="match status" value="1"/>
</dbReference>
<dbReference type="InterPro" id="IPR039417">
    <property type="entry name" value="Peptidase_C1A_papain-like"/>
</dbReference>
<dbReference type="InterPro" id="IPR013128">
    <property type="entry name" value="Peptidase_C1A"/>
</dbReference>
<sequence>MGMNQFGDLTAEEFADLLQPFPKMDRPKPSLKTKNVQYNGHIPGRKDWREKGAVTQVKTQGKCGGSWAFGAAAAIESAHFIKSGELVTMSEQVLLDCVEECKGCKSGWTDKAMEYVRKHGITTEMNYPYEGKDDDCKINGTETGMKIKNYVFIKEDDEEDLRQAVARQPVAVTVDSRGFQLYKSGIFDNSCIEDVNIDHSLLVVGYDLDHHFEMDYWILKNSWGKSWGMDGYMKFKRNHNVCGIASYAVYPVL</sequence>
<dbReference type="GO" id="GO:0008234">
    <property type="term" value="F:cysteine-type peptidase activity"/>
    <property type="evidence" value="ECO:0007669"/>
    <property type="project" value="InterPro"/>
</dbReference>
<dbReference type="InterPro" id="IPR038765">
    <property type="entry name" value="Papain-like_cys_pep_sf"/>
</dbReference>
<evidence type="ECO:0000313" key="5">
    <source>
        <dbReference type="Proteomes" id="UP001153636"/>
    </source>
</evidence>
<dbReference type="AlphaFoldDB" id="A0A9P0GHA7"/>
<dbReference type="InterPro" id="IPR025660">
    <property type="entry name" value="Pept_his_AS"/>
</dbReference>
<dbReference type="InterPro" id="IPR000668">
    <property type="entry name" value="Peptidase_C1A_C"/>
</dbReference>
<name>A0A9P0GHA7_9CUCU</name>
<dbReference type="OrthoDB" id="10253408at2759"/>
<dbReference type="GO" id="GO:0006508">
    <property type="term" value="P:proteolysis"/>
    <property type="evidence" value="ECO:0007669"/>
    <property type="project" value="InterPro"/>
</dbReference>
<organism evidence="4 5">
    <name type="scientific">Psylliodes chrysocephalus</name>
    <dbReference type="NCBI Taxonomy" id="3402493"/>
    <lineage>
        <taxon>Eukaryota</taxon>
        <taxon>Metazoa</taxon>
        <taxon>Ecdysozoa</taxon>
        <taxon>Arthropoda</taxon>
        <taxon>Hexapoda</taxon>
        <taxon>Insecta</taxon>
        <taxon>Pterygota</taxon>
        <taxon>Neoptera</taxon>
        <taxon>Endopterygota</taxon>
        <taxon>Coleoptera</taxon>
        <taxon>Polyphaga</taxon>
        <taxon>Cucujiformia</taxon>
        <taxon>Chrysomeloidea</taxon>
        <taxon>Chrysomelidae</taxon>
        <taxon>Galerucinae</taxon>
        <taxon>Alticini</taxon>
        <taxon>Psylliodes</taxon>
    </lineage>
</organism>
<dbReference type="SUPFAM" id="SSF54001">
    <property type="entry name" value="Cysteine proteinases"/>
    <property type="match status" value="1"/>
</dbReference>
<evidence type="ECO:0000259" key="3">
    <source>
        <dbReference type="SMART" id="SM00645"/>
    </source>
</evidence>
<evidence type="ECO:0000313" key="4">
    <source>
        <dbReference type="EMBL" id="CAH1109177.1"/>
    </source>
</evidence>
<evidence type="ECO:0000256" key="1">
    <source>
        <dbReference type="ARBA" id="ARBA00008455"/>
    </source>
</evidence>
<dbReference type="Gene3D" id="3.90.70.10">
    <property type="entry name" value="Cysteine proteinases"/>
    <property type="match status" value="1"/>
</dbReference>
<dbReference type="PROSITE" id="PS00639">
    <property type="entry name" value="THIOL_PROTEASE_HIS"/>
    <property type="match status" value="1"/>
</dbReference>
<evidence type="ECO:0000256" key="2">
    <source>
        <dbReference type="ARBA" id="ARBA00023157"/>
    </source>
</evidence>
<reference evidence="4" key="1">
    <citation type="submission" date="2022-01" db="EMBL/GenBank/DDBJ databases">
        <authorList>
            <person name="King R."/>
        </authorList>
    </citation>
    <scope>NUCLEOTIDE SEQUENCE</scope>
</reference>
<protein>
    <recommendedName>
        <fullName evidence="3">Peptidase C1A papain C-terminal domain-containing protein</fullName>
    </recommendedName>
</protein>
<proteinExistence type="inferred from homology"/>
<dbReference type="PRINTS" id="PR00705">
    <property type="entry name" value="PAPAIN"/>
</dbReference>
<accession>A0A9P0GHA7</accession>
<keyword evidence="2" id="KW-1015">Disulfide bond</keyword>